<sequence>MSSLLALLFKRNPQRCFARLDALGHCQAFKQCAQAPSTSGWVEINEIRLAWLNRPLPASARVSKRVSGNWLQRSLAA</sequence>
<dbReference type="RefSeq" id="WP_115088736.1">
    <property type="nucleotide sequence ID" value="NZ_CBCSFG010000003.1"/>
</dbReference>
<organism evidence="1 2">
    <name type="scientific">Pseudomonas wadenswilerensis</name>
    <dbReference type="NCBI Taxonomy" id="1785161"/>
    <lineage>
        <taxon>Bacteria</taxon>
        <taxon>Pseudomonadati</taxon>
        <taxon>Pseudomonadota</taxon>
        <taxon>Gammaproteobacteria</taxon>
        <taxon>Pseudomonadales</taxon>
        <taxon>Pseudomonadaceae</taxon>
        <taxon>Pseudomonas</taxon>
    </lineage>
</organism>
<dbReference type="AlphaFoldDB" id="A0A380T6T4"/>
<gene>
    <name evidence="1" type="ORF">CCOS864_04749</name>
</gene>
<protein>
    <submittedName>
        <fullName evidence="1">Uncharacterized protein</fullName>
    </submittedName>
</protein>
<reference evidence="2" key="1">
    <citation type="submission" date="2018-07" db="EMBL/GenBank/DDBJ databases">
        <authorList>
            <person name="Blom J."/>
        </authorList>
    </citation>
    <scope>NUCLEOTIDE SEQUENCE [LARGE SCALE GENOMIC DNA]</scope>
    <source>
        <strain evidence="2">CCOS 864</strain>
    </source>
</reference>
<evidence type="ECO:0000313" key="1">
    <source>
        <dbReference type="EMBL" id="SUQ65278.1"/>
    </source>
</evidence>
<proteinExistence type="predicted"/>
<accession>A0A380T6T4</accession>
<dbReference type="Proteomes" id="UP000255177">
    <property type="component" value="Unassembled WGS sequence"/>
</dbReference>
<evidence type="ECO:0000313" key="2">
    <source>
        <dbReference type="Proteomes" id="UP000255177"/>
    </source>
</evidence>
<keyword evidence="2" id="KW-1185">Reference proteome</keyword>
<dbReference type="EMBL" id="UIDD01000011">
    <property type="protein sequence ID" value="SUQ65278.1"/>
    <property type="molecule type" value="Genomic_DNA"/>
</dbReference>
<name>A0A380T6T4_9PSED</name>